<dbReference type="Pfam" id="PF07110">
    <property type="entry name" value="EthD"/>
    <property type="match status" value="1"/>
</dbReference>
<proteinExistence type="predicted"/>
<evidence type="ECO:0000259" key="1">
    <source>
        <dbReference type="Pfam" id="PF07110"/>
    </source>
</evidence>
<dbReference type="AlphaFoldDB" id="A0A285UIF0"/>
<sequence length="100" mass="11522">MAKVMVMYERPTNIDEFEKYYQEIHLPMVSEVPNLKNACINRVLQTQNSPEPLYLIAELEFENMEVLQNALSSTPGQKVQNDVVNLIKFLPKPPIVCITE</sequence>
<dbReference type="EMBL" id="OBQC01000010">
    <property type="protein sequence ID" value="SOC41553.1"/>
    <property type="molecule type" value="Genomic_DNA"/>
</dbReference>
<dbReference type="Gene3D" id="3.30.70.100">
    <property type="match status" value="1"/>
</dbReference>
<dbReference type="InterPro" id="IPR011008">
    <property type="entry name" value="Dimeric_a/b-barrel"/>
</dbReference>
<keyword evidence="3" id="KW-1185">Reference proteome</keyword>
<dbReference type="GO" id="GO:0016491">
    <property type="term" value="F:oxidoreductase activity"/>
    <property type="evidence" value="ECO:0007669"/>
    <property type="project" value="InterPro"/>
</dbReference>
<protein>
    <submittedName>
        <fullName evidence="2">Uncharacterized protein (TIGR02118 family)</fullName>
    </submittedName>
</protein>
<dbReference type="RefSeq" id="WP_097150192.1">
    <property type="nucleotide sequence ID" value="NZ_OBQC01000010.1"/>
</dbReference>
<gene>
    <name evidence="2" type="ORF">SAMN05877842_110164</name>
</gene>
<dbReference type="InterPro" id="IPR009799">
    <property type="entry name" value="EthD_dom"/>
</dbReference>
<evidence type="ECO:0000313" key="3">
    <source>
        <dbReference type="Proteomes" id="UP000219252"/>
    </source>
</evidence>
<accession>A0A285UIF0</accession>
<name>A0A285UIF0_9BACL</name>
<dbReference type="SUPFAM" id="SSF54909">
    <property type="entry name" value="Dimeric alpha+beta barrel"/>
    <property type="match status" value="1"/>
</dbReference>
<dbReference type="OrthoDB" id="5294870at2"/>
<dbReference type="Proteomes" id="UP000219252">
    <property type="component" value="Unassembled WGS sequence"/>
</dbReference>
<organism evidence="2 3">
    <name type="scientific">Ureibacillus acetophenoni</name>
    <dbReference type="NCBI Taxonomy" id="614649"/>
    <lineage>
        <taxon>Bacteria</taxon>
        <taxon>Bacillati</taxon>
        <taxon>Bacillota</taxon>
        <taxon>Bacilli</taxon>
        <taxon>Bacillales</taxon>
        <taxon>Caryophanaceae</taxon>
        <taxon>Ureibacillus</taxon>
    </lineage>
</organism>
<feature type="domain" description="EthD" evidence="1">
    <location>
        <begin position="15"/>
        <end position="87"/>
    </location>
</feature>
<evidence type="ECO:0000313" key="2">
    <source>
        <dbReference type="EMBL" id="SOC41553.1"/>
    </source>
</evidence>
<dbReference type="NCBIfam" id="TIGR02118">
    <property type="entry name" value="EthD family reductase"/>
    <property type="match status" value="1"/>
</dbReference>
<reference evidence="3" key="1">
    <citation type="submission" date="2017-08" db="EMBL/GenBank/DDBJ databases">
        <authorList>
            <person name="Varghese N."/>
            <person name="Submissions S."/>
        </authorList>
    </citation>
    <scope>NUCLEOTIDE SEQUENCE [LARGE SCALE GENOMIC DNA]</scope>
    <source>
        <strain evidence="3">JC23</strain>
    </source>
</reference>